<evidence type="ECO:0000313" key="2">
    <source>
        <dbReference type="Proteomes" id="UP001057452"/>
    </source>
</evidence>
<gene>
    <name evidence="1" type="ORF">KUCAC02_014551</name>
</gene>
<dbReference type="Proteomes" id="UP001057452">
    <property type="component" value="Chromosome 16"/>
</dbReference>
<reference evidence="1" key="1">
    <citation type="submission" date="2022-05" db="EMBL/GenBank/DDBJ databases">
        <title>Chromosome-level genome of Chaenocephalus aceratus.</title>
        <authorList>
            <person name="Park H."/>
        </authorList>
    </citation>
    <scope>NUCLEOTIDE SEQUENCE</scope>
    <source>
        <strain evidence="1">KU_202001</strain>
    </source>
</reference>
<dbReference type="EMBL" id="CM043800">
    <property type="protein sequence ID" value="KAI4811674.1"/>
    <property type="molecule type" value="Genomic_DNA"/>
</dbReference>
<sequence length="115" mass="13183">MGDWNFLGGILEEVHIHSTMVGKIWLHHPVHLPHAGTRRGSRGRVERRAGRTSYATLSKPGCRNVCYDHAFPISLIRYWVLQVHFCVFSLAGLPWATLSTGCGHWRRPGRRRRLC</sequence>
<accession>A0ACB9WE56</accession>
<keyword evidence="2" id="KW-1185">Reference proteome</keyword>
<evidence type="ECO:0000313" key="1">
    <source>
        <dbReference type="EMBL" id="KAI4811674.1"/>
    </source>
</evidence>
<proteinExistence type="predicted"/>
<comment type="caution">
    <text evidence="1">The sequence shown here is derived from an EMBL/GenBank/DDBJ whole genome shotgun (WGS) entry which is preliminary data.</text>
</comment>
<organism evidence="1 2">
    <name type="scientific">Chaenocephalus aceratus</name>
    <name type="common">Blackfin icefish</name>
    <name type="synonym">Chaenichthys aceratus</name>
    <dbReference type="NCBI Taxonomy" id="36190"/>
    <lineage>
        <taxon>Eukaryota</taxon>
        <taxon>Metazoa</taxon>
        <taxon>Chordata</taxon>
        <taxon>Craniata</taxon>
        <taxon>Vertebrata</taxon>
        <taxon>Euteleostomi</taxon>
        <taxon>Actinopterygii</taxon>
        <taxon>Neopterygii</taxon>
        <taxon>Teleostei</taxon>
        <taxon>Neoteleostei</taxon>
        <taxon>Acanthomorphata</taxon>
        <taxon>Eupercaria</taxon>
        <taxon>Perciformes</taxon>
        <taxon>Notothenioidei</taxon>
        <taxon>Channichthyidae</taxon>
        <taxon>Chaenocephalus</taxon>
    </lineage>
</organism>
<protein>
    <submittedName>
        <fullName evidence="1">Uncharacterized protein</fullName>
    </submittedName>
</protein>
<name>A0ACB9WE56_CHAAC</name>